<organism evidence="1">
    <name type="scientific">Arundo donax</name>
    <name type="common">Giant reed</name>
    <name type="synonym">Donax arundinaceus</name>
    <dbReference type="NCBI Taxonomy" id="35708"/>
    <lineage>
        <taxon>Eukaryota</taxon>
        <taxon>Viridiplantae</taxon>
        <taxon>Streptophyta</taxon>
        <taxon>Embryophyta</taxon>
        <taxon>Tracheophyta</taxon>
        <taxon>Spermatophyta</taxon>
        <taxon>Magnoliopsida</taxon>
        <taxon>Liliopsida</taxon>
        <taxon>Poales</taxon>
        <taxon>Poaceae</taxon>
        <taxon>PACMAD clade</taxon>
        <taxon>Arundinoideae</taxon>
        <taxon>Arundineae</taxon>
        <taxon>Arundo</taxon>
    </lineage>
</organism>
<dbReference type="EMBL" id="GBRH01247874">
    <property type="protein sequence ID" value="JAD50021.1"/>
    <property type="molecule type" value="Transcribed_RNA"/>
</dbReference>
<evidence type="ECO:0000313" key="1">
    <source>
        <dbReference type="EMBL" id="JAD50021.1"/>
    </source>
</evidence>
<sequence>MASACIFIVMYLGGYFSVNPYTPSRLVTPYL</sequence>
<reference evidence="1" key="1">
    <citation type="submission" date="2014-09" db="EMBL/GenBank/DDBJ databases">
        <authorList>
            <person name="Magalhaes I.L.F."/>
            <person name="Oliveira U."/>
            <person name="Santos F.R."/>
            <person name="Vidigal T.H.D.A."/>
            <person name="Brescovit A.D."/>
            <person name="Santos A.J."/>
        </authorList>
    </citation>
    <scope>NUCLEOTIDE SEQUENCE</scope>
    <source>
        <tissue evidence="1">Shoot tissue taken approximately 20 cm above the soil surface</tissue>
    </source>
</reference>
<dbReference type="AlphaFoldDB" id="A0A0A9AFV4"/>
<name>A0A0A9AFV4_ARUDO</name>
<protein>
    <submittedName>
        <fullName evidence="1">Uncharacterized protein</fullName>
    </submittedName>
</protein>
<reference evidence="1" key="2">
    <citation type="journal article" date="2015" name="Data Brief">
        <title>Shoot transcriptome of the giant reed, Arundo donax.</title>
        <authorList>
            <person name="Barrero R.A."/>
            <person name="Guerrero F.D."/>
            <person name="Moolhuijzen P."/>
            <person name="Goolsby J.A."/>
            <person name="Tidwell J."/>
            <person name="Bellgard S.E."/>
            <person name="Bellgard M.I."/>
        </authorList>
    </citation>
    <scope>NUCLEOTIDE SEQUENCE</scope>
    <source>
        <tissue evidence="1">Shoot tissue taken approximately 20 cm above the soil surface</tissue>
    </source>
</reference>
<proteinExistence type="predicted"/>
<accession>A0A0A9AFV4</accession>